<dbReference type="RefSeq" id="WP_168084475.1">
    <property type="nucleotide sequence ID" value="NZ_JAAVJI010000007.1"/>
</dbReference>
<evidence type="ECO:0000256" key="1">
    <source>
        <dbReference type="ARBA" id="ARBA00022598"/>
    </source>
</evidence>
<accession>A0ABX0YIS3</accession>
<gene>
    <name evidence="6" type="ORF">HBH25_13735</name>
</gene>
<dbReference type="InterPro" id="IPR052032">
    <property type="entry name" value="ATP-dep_AA_Ligase"/>
</dbReference>
<dbReference type="InterPro" id="IPR011761">
    <property type="entry name" value="ATP-grasp"/>
</dbReference>
<keyword evidence="3 4" id="KW-0067">ATP-binding</keyword>
<dbReference type="EMBL" id="JAAVJI010000007">
    <property type="protein sequence ID" value="NJP01908.1"/>
    <property type="molecule type" value="Genomic_DNA"/>
</dbReference>
<dbReference type="Gene3D" id="3.30.470.20">
    <property type="entry name" value="ATP-grasp fold, B domain"/>
    <property type="match status" value="1"/>
</dbReference>
<evidence type="ECO:0000259" key="5">
    <source>
        <dbReference type="PROSITE" id="PS50975"/>
    </source>
</evidence>
<dbReference type="PANTHER" id="PTHR43585:SF2">
    <property type="entry name" value="ATP-GRASP ENZYME FSQD"/>
    <property type="match status" value="1"/>
</dbReference>
<feature type="domain" description="ATP-grasp" evidence="5">
    <location>
        <begin position="120"/>
        <end position="313"/>
    </location>
</feature>
<dbReference type="Proteomes" id="UP000746535">
    <property type="component" value="Unassembled WGS sequence"/>
</dbReference>
<proteinExistence type="predicted"/>
<sequence>MNHKYAIAIINPISSANEYNLKISESGYLPIAIYTGAIEHQQYKRFVDTSSFDMAIFADDINDVIEKLSSFNILAVIPGSDCGIEYADKLARHFKTCGNNPGSWLKRFDKFSAIAALREVGLYKGYSLEIPKHLPPQDSSLTSEIVYPCVIKRSQGTGALGVKICHSYDELVKAVDENLEFTESSDEVVFVEKYALGMEFSATLINEGAEAPRRLLCLMAYEKYPDKIFPGIYKTISSISVKSDFALECLNFCSQVNAALEFNYGINDIEFKYDSGEFYFIEQNGRLPGANTPNLISASTNVDCYIENIKIYSGLKSFDEIIQTSFFSVVFIPNYKTAEIKAVRGLNEIKRLPSYYSHKTYLEPGKIAESTSNFMNTALQISLLSENPLKLQDDIKIVCTLIHIEYANS</sequence>
<keyword evidence="7" id="KW-1185">Reference proteome</keyword>
<evidence type="ECO:0000256" key="3">
    <source>
        <dbReference type="ARBA" id="ARBA00022840"/>
    </source>
</evidence>
<keyword evidence="2 4" id="KW-0547">Nucleotide-binding</keyword>
<evidence type="ECO:0000256" key="2">
    <source>
        <dbReference type="ARBA" id="ARBA00022741"/>
    </source>
</evidence>
<keyword evidence="1" id="KW-0436">Ligase</keyword>
<evidence type="ECO:0000313" key="6">
    <source>
        <dbReference type="EMBL" id="NJP01908.1"/>
    </source>
</evidence>
<dbReference type="SUPFAM" id="SSF56059">
    <property type="entry name" value="Glutathione synthetase ATP-binding domain-like"/>
    <property type="match status" value="1"/>
</dbReference>
<protein>
    <submittedName>
        <fullName evidence="6">ATP-grasp domain-containing protein</fullName>
    </submittedName>
</protein>
<evidence type="ECO:0000313" key="7">
    <source>
        <dbReference type="Proteomes" id="UP000746535"/>
    </source>
</evidence>
<dbReference type="PANTHER" id="PTHR43585">
    <property type="entry name" value="FUMIPYRROLE BIOSYNTHESIS PROTEIN C"/>
    <property type="match status" value="1"/>
</dbReference>
<organism evidence="6 7">
    <name type="scientific">Pseudomonas quercus</name>
    <dbReference type="NCBI Taxonomy" id="2722792"/>
    <lineage>
        <taxon>Bacteria</taxon>
        <taxon>Pseudomonadati</taxon>
        <taxon>Pseudomonadota</taxon>
        <taxon>Gammaproteobacteria</taxon>
        <taxon>Pseudomonadales</taxon>
        <taxon>Pseudomonadaceae</taxon>
        <taxon>Pseudomonas</taxon>
    </lineage>
</organism>
<reference evidence="6 7" key="1">
    <citation type="submission" date="2020-03" db="EMBL/GenBank/DDBJ databases">
        <authorList>
            <person name="Wang L."/>
            <person name="He N."/>
            <person name="Li Y."/>
            <person name="Fang Y."/>
            <person name="Zhang F."/>
        </authorList>
    </citation>
    <scope>NUCLEOTIDE SEQUENCE [LARGE SCALE GENOMIC DNA]</scope>
    <source>
        <strain evidence="7">hsmgli-8</strain>
    </source>
</reference>
<name>A0ABX0YIS3_9PSED</name>
<evidence type="ECO:0000256" key="4">
    <source>
        <dbReference type="PROSITE-ProRule" id="PRU00409"/>
    </source>
</evidence>
<comment type="caution">
    <text evidence="6">The sequence shown here is derived from an EMBL/GenBank/DDBJ whole genome shotgun (WGS) entry which is preliminary data.</text>
</comment>
<dbReference type="PROSITE" id="PS50975">
    <property type="entry name" value="ATP_GRASP"/>
    <property type="match status" value="1"/>
</dbReference>
<dbReference type="Pfam" id="PF13535">
    <property type="entry name" value="ATP-grasp_4"/>
    <property type="match status" value="1"/>
</dbReference>